<dbReference type="EMBL" id="BBPI01000035">
    <property type="protein sequence ID" value="GAM00682.1"/>
    <property type="molecule type" value="Genomic_DNA"/>
</dbReference>
<reference evidence="3 4" key="1">
    <citation type="submission" date="2014-11" db="EMBL/GenBank/DDBJ databases">
        <title>Whole genome shotgun sequence of Sphingomonas parapaucimobilis NBRC 15100.</title>
        <authorList>
            <person name="Katano-Makiyama Y."/>
            <person name="Hosoyama A."/>
            <person name="Hashimoto M."/>
            <person name="Hosoyama Y."/>
            <person name="Noguchi M."/>
            <person name="Numata M."/>
            <person name="Tsuchikane K."/>
            <person name="Hirakata S."/>
            <person name="Uohara A."/>
            <person name="Shimodaira J."/>
            <person name="Ohji S."/>
            <person name="Ichikawa N."/>
            <person name="Kimura A."/>
            <person name="Yamazoe A."/>
            <person name="Fujita N."/>
        </authorList>
    </citation>
    <scope>NUCLEOTIDE SEQUENCE [LARGE SCALE GENOMIC DNA]</scope>
    <source>
        <strain evidence="3 4">NBRC 15100</strain>
    </source>
</reference>
<protein>
    <recommendedName>
        <fullName evidence="2">TadE-like domain-containing protein</fullName>
    </recommendedName>
</protein>
<keyword evidence="4" id="KW-1185">Reference proteome</keyword>
<comment type="caution">
    <text evidence="3">The sequence shown here is derived from an EMBL/GenBank/DDBJ whole genome shotgun (WGS) entry which is preliminary data.</text>
</comment>
<sequence>MSCSIARSVWRRRPRLARPLLLHDRRGAALIEFALVLPILLAMLMGIVSFGEYFLTAHLVQQAANDAARAALAGMSVNERKGIAIDTARRMIDSTGILRSSRGQVDAVEVDNMITVSIRYDATSDPLLNLPFIPTPGRTMTAKGIAMVGGL</sequence>
<dbReference type="AlphaFoldDB" id="A0A0A1W673"/>
<feature type="transmembrane region" description="Helical" evidence="1">
    <location>
        <begin position="28"/>
        <end position="51"/>
    </location>
</feature>
<dbReference type="Proteomes" id="UP000032305">
    <property type="component" value="Unassembled WGS sequence"/>
</dbReference>
<name>A0A0A1W673_9SPHN</name>
<feature type="domain" description="TadE-like" evidence="2">
    <location>
        <begin position="27"/>
        <end position="69"/>
    </location>
</feature>
<dbReference type="eggNOG" id="COG4961">
    <property type="taxonomic scope" value="Bacteria"/>
</dbReference>
<organism evidence="3 4">
    <name type="scientific">Sphingomonas parapaucimobilis NBRC 15100</name>
    <dbReference type="NCBI Taxonomy" id="1219049"/>
    <lineage>
        <taxon>Bacteria</taxon>
        <taxon>Pseudomonadati</taxon>
        <taxon>Pseudomonadota</taxon>
        <taxon>Alphaproteobacteria</taxon>
        <taxon>Sphingomonadales</taxon>
        <taxon>Sphingomonadaceae</taxon>
        <taxon>Sphingomonas</taxon>
    </lineage>
</organism>
<evidence type="ECO:0000256" key="1">
    <source>
        <dbReference type="SAM" id="Phobius"/>
    </source>
</evidence>
<dbReference type="Pfam" id="PF07811">
    <property type="entry name" value="TadE"/>
    <property type="match status" value="1"/>
</dbReference>
<keyword evidence="1" id="KW-0812">Transmembrane</keyword>
<evidence type="ECO:0000313" key="4">
    <source>
        <dbReference type="Proteomes" id="UP000032305"/>
    </source>
</evidence>
<keyword evidence="1" id="KW-1133">Transmembrane helix</keyword>
<proteinExistence type="predicted"/>
<gene>
    <name evidence="3" type="ORF">SP5_035_00810</name>
</gene>
<keyword evidence="1" id="KW-0472">Membrane</keyword>
<evidence type="ECO:0000313" key="3">
    <source>
        <dbReference type="EMBL" id="GAM00682.1"/>
    </source>
</evidence>
<evidence type="ECO:0000259" key="2">
    <source>
        <dbReference type="Pfam" id="PF07811"/>
    </source>
</evidence>
<accession>A0A0A1W673</accession>
<dbReference type="InterPro" id="IPR012495">
    <property type="entry name" value="TadE-like_dom"/>
</dbReference>